<gene>
    <name evidence="1" type="ORF">BDN71DRAFT_1442905</name>
</gene>
<dbReference type="EMBL" id="MU154535">
    <property type="protein sequence ID" value="KAF9498918.1"/>
    <property type="molecule type" value="Genomic_DNA"/>
</dbReference>
<protein>
    <submittedName>
        <fullName evidence="1">Uncharacterized protein</fullName>
    </submittedName>
</protein>
<proteinExistence type="predicted"/>
<dbReference type="CDD" id="cd21037">
    <property type="entry name" value="MLKL_NTD"/>
    <property type="match status" value="1"/>
</dbReference>
<dbReference type="Proteomes" id="UP000807025">
    <property type="component" value="Unassembled WGS sequence"/>
</dbReference>
<dbReference type="AlphaFoldDB" id="A0A9P6A2V9"/>
<dbReference type="OrthoDB" id="2990531at2759"/>
<sequence>MLNSGSRRRGASESLARRASPVLQAKSTKKESILPDVIYTALKTISKVSEGCPFPPIVFAAQLAVDIWDKVVIKQNKAGFRNLAYAAGHTVKTVWDELERQVAKSGTKISDSFAQSVDDLSRVVSSIHDLVCDYAGRGFLQRLFCANNDLGSIAGFQQDLEQARKNFEVSIIQRLHTPLLRRIAHTHTHGASQLVAMVGIRATVERIEHNQHHPSGFSPTQGPFANMTVHNTGGGTFNNVVGNQYNDFATVISSRRNHLNPNPNPRARSDAYGNGAEWRRRGEAIRAKVSGRHARYGSTRRQIDAEYY</sequence>
<keyword evidence="2" id="KW-1185">Reference proteome</keyword>
<name>A0A9P6A2V9_PLEER</name>
<evidence type="ECO:0000313" key="2">
    <source>
        <dbReference type="Proteomes" id="UP000807025"/>
    </source>
</evidence>
<accession>A0A9P6A2V9</accession>
<reference evidence="1" key="1">
    <citation type="submission" date="2020-11" db="EMBL/GenBank/DDBJ databases">
        <authorList>
            <consortium name="DOE Joint Genome Institute"/>
            <person name="Ahrendt S."/>
            <person name="Riley R."/>
            <person name="Andreopoulos W."/>
            <person name="Labutti K."/>
            <person name="Pangilinan J."/>
            <person name="Ruiz-Duenas F.J."/>
            <person name="Barrasa J.M."/>
            <person name="Sanchez-Garcia M."/>
            <person name="Camarero S."/>
            <person name="Miyauchi S."/>
            <person name="Serrano A."/>
            <person name="Linde D."/>
            <person name="Babiker R."/>
            <person name="Drula E."/>
            <person name="Ayuso-Fernandez I."/>
            <person name="Pacheco R."/>
            <person name="Padilla G."/>
            <person name="Ferreira P."/>
            <person name="Barriuso J."/>
            <person name="Kellner H."/>
            <person name="Castanera R."/>
            <person name="Alfaro M."/>
            <person name="Ramirez L."/>
            <person name="Pisabarro A.G."/>
            <person name="Kuo A."/>
            <person name="Tritt A."/>
            <person name="Lipzen A."/>
            <person name="He G."/>
            <person name="Yan M."/>
            <person name="Ng V."/>
            <person name="Cullen D."/>
            <person name="Martin F."/>
            <person name="Rosso M.-N."/>
            <person name="Henrissat B."/>
            <person name="Hibbett D."/>
            <person name="Martinez A.T."/>
            <person name="Grigoriev I.V."/>
        </authorList>
    </citation>
    <scope>NUCLEOTIDE SEQUENCE</scope>
    <source>
        <strain evidence="1">ATCC 90797</strain>
    </source>
</reference>
<evidence type="ECO:0000313" key="1">
    <source>
        <dbReference type="EMBL" id="KAF9498918.1"/>
    </source>
</evidence>
<dbReference type="InterPro" id="IPR059179">
    <property type="entry name" value="MLKL-like_MCAfunc"/>
</dbReference>
<organism evidence="1 2">
    <name type="scientific">Pleurotus eryngii</name>
    <name type="common">Boletus of the steppes</name>
    <dbReference type="NCBI Taxonomy" id="5323"/>
    <lineage>
        <taxon>Eukaryota</taxon>
        <taxon>Fungi</taxon>
        <taxon>Dikarya</taxon>
        <taxon>Basidiomycota</taxon>
        <taxon>Agaricomycotina</taxon>
        <taxon>Agaricomycetes</taxon>
        <taxon>Agaricomycetidae</taxon>
        <taxon>Agaricales</taxon>
        <taxon>Pleurotineae</taxon>
        <taxon>Pleurotaceae</taxon>
        <taxon>Pleurotus</taxon>
    </lineage>
</organism>
<comment type="caution">
    <text evidence="1">The sequence shown here is derived from an EMBL/GenBank/DDBJ whole genome shotgun (WGS) entry which is preliminary data.</text>
</comment>